<comment type="similarity">
    <text evidence="2">Belongs to the ERD2 family.</text>
</comment>
<dbReference type="GO" id="GO:0005789">
    <property type="term" value="C:endoplasmic reticulum membrane"/>
    <property type="evidence" value="ECO:0007669"/>
    <property type="project" value="UniProtKB-SubCell"/>
</dbReference>
<comment type="caution">
    <text evidence="12">The sequence shown here is derived from an EMBL/GenBank/DDBJ whole genome shotgun (WGS) entry which is preliminary data.</text>
</comment>
<evidence type="ECO:0000256" key="8">
    <source>
        <dbReference type="ARBA" id="ARBA00022989"/>
    </source>
</evidence>
<dbReference type="GO" id="GO:0006621">
    <property type="term" value="P:protein retention in ER lumen"/>
    <property type="evidence" value="ECO:0007669"/>
    <property type="project" value="InterPro"/>
</dbReference>
<sequence length="96" mass="11044">MVIIHLFPSLCIKVVFENLKFVVAAKEHVVGRYNTSPKLGEMILMFMICWAFSIYLEAIAILPQLVLLQRRGNVDNLTESENEIFEEVLRGKLDFS</sequence>
<accession>A0A9R1X3U2</accession>
<gene>
    <name evidence="12" type="ORF">LSAT_V11C700380800</name>
</gene>
<keyword evidence="7" id="KW-0653">Protein transport</keyword>
<dbReference type="PANTHER" id="PTHR10585">
    <property type="entry name" value="ER LUMEN PROTEIN RETAINING RECEPTOR"/>
    <property type="match status" value="1"/>
</dbReference>
<evidence type="ECO:0000256" key="4">
    <source>
        <dbReference type="ARBA" id="ARBA00022692"/>
    </source>
</evidence>
<keyword evidence="4 11" id="KW-0812">Transmembrane</keyword>
<evidence type="ECO:0000256" key="3">
    <source>
        <dbReference type="ARBA" id="ARBA00022448"/>
    </source>
</evidence>
<reference evidence="12 13" key="1">
    <citation type="journal article" date="2017" name="Nat. Commun.">
        <title>Genome assembly with in vitro proximity ligation data and whole-genome triplication in lettuce.</title>
        <authorList>
            <person name="Reyes-Chin-Wo S."/>
            <person name="Wang Z."/>
            <person name="Yang X."/>
            <person name="Kozik A."/>
            <person name="Arikit S."/>
            <person name="Song C."/>
            <person name="Xia L."/>
            <person name="Froenicke L."/>
            <person name="Lavelle D.O."/>
            <person name="Truco M.J."/>
            <person name="Xia R."/>
            <person name="Zhu S."/>
            <person name="Xu C."/>
            <person name="Xu H."/>
            <person name="Xu X."/>
            <person name="Cox K."/>
            <person name="Korf I."/>
            <person name="Meyers B.C."/>
            <person name="Michelmore R.W."/>
        </authorList>
    </citation>
    <scope>NUCLEOTIDE SEQUENCE [LARGE SCALE GENOMIC DNA]</scope>
    <source>
        <strain evidence="13">cv. Salinas</strain>
        <tissue evidence="12">Seedlings</tissue>
    </source>
</reference>
<evidence type="ECO:0000256" key="2">
    <source>
        <dbReference type="ARBA" id="ARBA00010120"/>
    </source>
</evidence>
<keyword evidence="10" id="KW-0675">Receptor</keyword>
<dbReference type="GO" id="GO:0046923">
    <property type="term" value="F:ER retention sequence binding"/>
    <property type="evidence" value="ECO:0007669"/>
    <property type="project" value="InterPro"/>
</dbReference>
<proteinExistence type="inferred from homology"/>
<dbReference type="GO" id="GO:0016192">
    <property type="term" value="P:vesicle-mediated transport"/>
    <property type="evidence" value="ECO:0007669"/>
    <property type="project" value="UniProtKB-KW"/>
</dbReference>
<protein>
    <submittedName>
        <fullName evidence="12">Uncharacterized protein</fullName>
    </submittedName>
</protein>
<keyword evidence="6" id="KW-0931">ER-Golgi transport</keyword>
<evidence type="ECO:0000256" key="11">
    <source>
        <dbReference type="SAM" id="Phobius"/>
    </source>
</evidence>
<keyword evidence="9 11" id="KW-0472">Membrane</keyword>
<evidence type="ECO:0000256" key="6">
    <source>
        <dbReference type="ARBA" id="ARBA00022892"/>
    </source>
</evidence>
<dbReference type="Pfam" id="PF00810">
    <property type="entry name" value="ER_lumen_recept"/>
    <property type="match status" value="1"/>
</dbReference>
<dbReference type="EMBL" id="NBSK02000007">
    <property type="protein sequence ID" value="KAJ0198231.1"/>
    <property type="molecule type" value="Genomic_DNA"/>
</dbReference>
<comment type="subcellular location">
    <subcellularLocation>
        <location evidence="1">Endoplasmic reticulum membrane</location>
        <topology evidence="1">Multi-pass membrane protein</topology>
    </subcellularLocation>
</comment>
<evidence type="ECO:0000256" key="5">
    <source>
        <dbReference type="ARBA" id="ARBA00022824"/>
    </source>
</evidence>
<evidence type="ECO:0000313" key="12">
    <source>
        <dbReference type="EMBL" id="KAJ0198231.1"/>
    </source>
</evidence>
<keyword evidence="3" id="KW-0813">Transport</keyword>
<organism evidence="12 13">
    <name type="scientific">Lactuca sativa</name>
    <name type="common">Garden lettuce</name>
    <dbReference type="NCBI Taxonomy" id="4236"/>
    <lineage>
        <taxon>Eukaryota</taxon>
        <taxon>Viridiplantae</taxon>
        <taxon>Streptophyta</taxon>
        <taxon>Embryophyta</taxon>
        <taxon>Tracheophyta</taxon>
        <taxon>Spermatophyta</taxon>
        <taxon>Magnoliopsida</taxon>
        <taxon>eudicotyledons</taxon>
        <taxon>Gunneridae</taxon>
        <taxon>Pentapetalae</taxon>
        <taxon>asterids</taxon>
        <taxon>campanulids</taxon>
        <taxon>Asterales</taxon>
        <taxon>Asteraceae</taxon>
        <taxon>Cichorioideae</taxon>
        <taxon>Cichorieae</taxon>
        <taxon>Lactucinae</taxon>
        <taxon>Lactuca</taxon>
    </lineage>
</organism>
<evidence type="ECO:0000256" key="7">
    <source>
        <dbReference type="ARBA" id="ARBA00022927"/>
    </source>
</evidence>
<dbReference type="Proteomes" id="UP000235145">
    <property type="component" value="Unassembled WGS sequence"/>
</dbReference>
<feature type="transmembrane region" description="Helical" evidence="11">
    <location>
        <begin position="42"/>
        <end position="62"/>
    </location>
</feature>
<dbReference type="AlphaFoldDB" id="A0A9R1X3U2"/>
<name>A0A9R1X3U2_LACSA</name>
<evidence type="ECO:0000256" key="9">
    <source>
        <dbReference type="ARBA" id="ARBA00023136"/>
    </source>
</evidence>
<evidence type="ECO:0000313" key="13">
    <source>
        <dbReference type="Proteomes" id="UP000235145"/>
    </source>
</evidence>
<keyword evidence="5" id="KW-0256">Endoplasmic reticulum</keyword>
<keyword evidence="8 11" id="KW-1133">Transmembrane helix</keyword>
<dbReference type="GO" id="GO:0015031">
    <property type="term" value="P:protein transport"/>
    <property type="evidence" value="ECO:0007669"/>
    <property type="project" value="UniProtKB-KW"/>
</dbReference>
<keyword evidence="13" id="KW-1185">Reference proteome</keyword>
<evidence type="ECO:0000256" key="1">
    <source>
        <dbReference type="ARBA" id="ARBA00004477"/>
    </source>
</evidence>
<dbReference type="InterPro" id="IPR000133">
    <property type="entry name" value="ER_ret_rcpt"/>
</dbReference>
<evidence type="ECO:0000256" key="10">
    <source>
        <dbReference type="ARBA" id="ARBA00023170"/>
    </source>
</evidence>